<evidence type="ECO:0000259" key="10">
    <source>
        <dbReference type="PROSITE" id="PS50994"/>
    </source>
</evidence>
<evidence type="ECO:0000256" key="6">
    <source>
        <dbReference type="ARBA" id="ARBA00022759"/>
    </source>
</evidence>
<dbReference type="Gene3D" id="3.30.70.270">
    <property type="match status" value="2"/>
</dbReference>
<dbReference type="GO" id="GO:0004523">
    <property type="term" value="F:RNA-DNA hybrid ribonuclease activity"/>
    <property type="evidence" value="ECO:0007669"/>
    <property type="project" value="UniProtKB-EC"/>
</dbReference>
<comment type="caution">
    <text evidence="11">The sequence shown here is derived from an EMBL/GenBank/DDBJ whole genome shotgun (WGS) entry which is preliminary data.</text>
</comment>
<dbReference type="PANTHER" id="PTHR41694:SF3">
    <property type="entry name" value="RNA-DIRECTED DNA POLYMERASE-RELATED"/>
    <property type="match status" value="1"/>
</dbReference>
<feature type="domain" description="Integrase catalytic" evidence="10">
    <location>
        <begin position="306"/>
        <end position="404"/>
    </location>
</feature>
<sequence>MMEPLGEEEERVLKEFEFDSGKLVGELGQDFEGLGALLVWVEQWLLSKEKCKVLQELVDEQLAKGHIVGNTSLWNSPVFVIKKANKDNWRLHHDLCQINNVIEDMGSFQPRMLSPAMLPQNWNLAIIDIKDCFFQIPLHPDDAPHFAFLAPTTNREAPRKRYHRKYLPQRTKISPFICQWYLSSLLSPVHAAAGEAIILHYMDDVLVCPPNDDLLSYALDLTIDSLVTAEFELQEEKIQRMPPWKYLGLEIGKRTIVLQKLAVKNNIKTLADVQQLCGSLNWVRPWLGLTTEDLDPLFNLLKGEEKLSSPRTLTQEAWTALEKVQDCMATRQANRQTYVHISVDTFSGAVYASAHTGEKSSDAMKHLVQAFSFLGIPKSVKTNNGPTYTSKEFRSFLQLSTVGE</sequence>
<evidence type="ECO:0000313" key="12">
    <source>
        <dbReference type="Proteomes" id="UP000269221"/>
    </source>
</evidence>
<dbReference type="Pfam" id="PF00665">
    <property type="entry name" value="rve"/>
    <property type="match status" value="1"/>
</dbReference>
<dbReference type="Gene3D" id="3.10.10.10">
    <property type="entry name" value="HIV Type 1 Reverse Transcriptase, subunit A, domain 1"/>
    <property type="match status" value="1"/>
</dbReference>
<dbReference type="PROSITE" id="PS50994">
    <property type="entry name" value="INTEGRASE"/>
    <property type="match status" value="1"/>
</dbReference>
<evidence type="ECO:0000256" key="7">
    <source>
        <dbReference type="ARBA" id="ARBA00022801"/>
    </source>
</evidence>
<dbReference type="InterPro" id="IPR010661">
    <property type="entry name" value="RVT_thumb"/>
</dbReference>
<dbReference type="GO" id="GO:0003964">
    <property type="term" value="F:RNA-directed DNA polymerase activity"/>
    <property type="evidence" value="ECO:0007669"/>
    <property type="project" value="UniProtKB-KW"/>
</dbReference>
<evidence type="ECO:0000256" key="1">
    <source>
        <dbReference type="ARBA" id="ARBA00010879"/>
    </source>
</evidence>
<dbReference type="STRING" id="333673.A0A3M0KCU3"/>
<evidence type="ECO:0000256" key="2">
    <source>
        <dbReference type="ARBA" id="ARBA00012180"/>
    </source>
</evidence>
<dbReference type="SUPFAM" id="SSF53098">
    <property type="entry name" value="Ribonuclease H-like"/>
    <property type="match status" value="1"/>
</dbReference>
<evidence type="ECO:0000259" key="9">
    <source>
        <dbReference type="PROSITE" id="PS50878"/>
    </source>
</evidence>
<keyword evidence="4" id="KW-0548">Nucleotidyltransferase</keyword>
<reference evidence="11 12" key="1">
    <citation type="submission" date="2018-07" db="EMBL/GenBank/DDBJ databases">
        <title>A high quality draft genome assembly of the barn swallow (H. rustica rustica).</title>
        <authorList>
            <person name="Formenti G."/>
            <person name="Chiara M."/>
            <person name="Poveda L."/>
            <person name="Francoijs K.-J."/>
            <person name="Bonisoli-Alquati A."/>
            <person name="Canova L."/>
            <person name="Gianfranceschi L."/>
            <person name="Horner D.S."/>
            <person name="Saino N."/>
        </authorList>
    </citation>
    <scope>NUCLEOTIDE SEQUENCE [LARGE SCALE GENOMIC DNA]</scope>
    <source>
        <strain evidence="11">Chelidonia</strain>
        <tissue evidence="11">Blood</tissue>
    </source>
</reference>
<evidence type="ECO:0000256" key="4">
    <source>
        <dbReference type="ARBA" id="ARBA00022695"/>
    </source>
</evidence>
<evidence type="ECO:0000256" key="5">
    <source>
        <dbReference type="ARBA" id="ARBA00022722"/>
    </source>
</evidence>
<keyword evidence="3" id="KW-0808">Transferase</keyword>
<dbReference type="SUPFAM" id="SSF56672">
    <property type="entry name" value="DNA/RNA polymerases"/>
    <property type="match status" value="1"/>
</dbReference>
<comment type="similarity">
    <text evidence="1">Belongs to the beta type-B retroviral polymerase family. HERV class-II K(HML-2) pol subfamily.</text>
</comment>
<evidence type="ECO:0000313" key="11">
    <source>
        <dbReference type="EMBL" id="RMC10992.1"/>
    </source>
</evidence>
<protein>
    <recommendedName>
        <fullName evidence="2">ribonuclease H</fullName>
        <ecNumber evidence="2">3.1.26.4</ecNumber>
    </recommendedName>
</protein>
<dbReference type="PANTHER" id="PTHR41694">
    <property type="entry name" value="ENDOGENOUS RETROVIRUS GROUP K MEMBER POL PROTEIN"/>
    <property type="match status" value="1"/>
</dbReference>
<dbReference type="Pfam" id="PF00078">
    <property type="entry name" value="RVT_1"/>
    <property type="match status" value="1"/>
</dbReference>
<dbReference type="PROSITE" id="PS50878">
    <property type="entry name" value="RT_POL"/>
    <property type="match status" value="1"/>
</dbReference>
<keyword evidence="8" id="KW-0695">RNA-directed DNA polymerase</keyword>
<proteinExistence type="inferred from homology"/>
<keyword evidence="12" id="KW-1185">Reference proteome</keyword>
<dbReference type="Proteomes" id="UP000269221">
    <property type="component" value="Unassembled WGS sequence"/>
</dbReference>
<dbReference type="InterPro" id="IPR000477">
    <property type="entry name" value="RT_dom"/>
</dbReference>
<gene>
    <name evidence="11" type="ORF">DUI87_12184</name>
</gene>
<dbReference type="InterPro" id="IPR043128">
    <property type="entry name" value="Rev_trsase/Diguanyl_cyclase"/>
</dbReference>
<feature type="domain" description="Reverse transcriptase" evidence="9">
    <location>
        <begin position="62"/>
        <end position="251"/>
    </location>
</feature>
<dbReference type="InterPro" id="IPR043502">
    <property type="entry name" value="DNA/RNA_pol_sf"/>
</dbReference>
<keyword evidence="5" id="KW-0540">Nuclease</keyword>
<dbReference type="OrthoDB" id="548799at2759"/>
<dbReference type="Pfam" id="PF06817">
    <property type="entry name" value="RVT_thumb"/>
    <property type="match status" value="1"/>
</dbReference>
<dbReference type="GO" id="GO:0035613">
    <property type="term" value="F:RNA stem-loop binding"/>
    <property type="evidence" value="ECO:0007669"/>
    <property type="project" value="TreeGrafter"/>
</dbReference>
<keyword evidence="6" id="KW-0255">Endonuclease</keyword>
<evidence type="ECO:0000256" key="3">
    <source>
        <dbReference type="ARBA" id="ARBA00022679"/>
    </source>
</evidence>
<name>A0A3M0KCU3_HIRRU</name>
<dbReference type="EMBL" id="QRBI01000110">
    <property type="protein sequence ID" value="RMC10992.1"/>
    <property type="molecule type" value="Genomic_DNA"/>
</dbReference>
<organism evidence="11 12">
    <name type="scientific">Hirundo rustica rustica</name>
    <dbReference type="NCBI Taxonomy" id="333673"/>
    <lineage>
        <taxon>Eukaryota</taxon>
        <taxon>Metazoa</taxon>
        <taxon>Chordata</taxon>
        <taxon>Craniata</taxon>
        <taxon>Vertebrata</taxon>
        <taxon>Euteleostomi</taxon>
        <taxon>Archelosauria</taxon>
        <taxon>Archosauria</taxon>
        <taxon>Dinosauria</taxon>
        <taxon>Saurischia</taxon>
        <taxon>Theropoda</taxon>
        <taxon>Coelurosauria</taxon>
        <taxon>Aves</taxon>
        <taxon>Neognathae</taxon>
        <taxon>Neoaves</taxon>
        <taxon>Telluraves</taxon>
        <taxon>Australaves</taxon>
        <taxon>Passeriformes</taxon>
        <taxon>Sylvioidea</taxon>
        <taxon>Hirundinidae</taxon>
        <taxon>Hirundo</taxon>
    </lineage>
</organism>
<dbReference type="EC" id="3.1.26.4" evidence="2"/>
<dbReference type="InterPro" id="IPR012337">
    <property type="entry name" value="RNaseH-like_sf"/>
</dbReference>
<keyword evidence="7" id="KW-0378">Hydrolase</keyword>
<accession>A0A3M0KCU3</accession>
<dbReference type="InterPro" id="IPR001584">
    <property type="entry name" value="Integrase_cat-core"/>
</dbReference>
<dbReference type="Gene3D" id="3.30.420.10">
    <property type="entry name" value="Ribonuclease H-like superfamily/Ribonuclease H"/>
    <property type="match status" value="1"/>
</dbReference>
<dbReference type="InterPro" id="IPR036397">
    <property type="entry name" value="RNaseH_sf"/>
</dbReference>
<dbReference type="GO" id="GO:0015074">
    <property type="term" value="P:DNA integration"/>
    <property type="evidence" value="ECO:0007669"/>
    <property type="project" value="InterPro"/>
</dbReference>
<dbReference type="AlphaFoldDB" id="A0A3M0KCU3"/>
<evidence type="ECO:0000256" key="8">
    <source>
        <dbReference type="ARBA" id="ARBA00022918"/>
    </source>
</evidence>